<evidence type="ECO:0000256" key="9">
    <source>
        <dbReference type="ARBA" id="ARBA00023180"/>
    </source>
</evidence>
<dbReference type="FunFam" id="1.20.1270.50:FF:000003">
    <property type="entry name" value="Alpha-mannosidase"/>
    <property type="match status" value="1"/>
</dbReference>
<organism evidence="12 13">
    <name type="scientific">Acrobeloides nanus</name>
    <dbReference type="NCBI Taxonomy" id="290746"/>
    <lineage>
        <taxon>Eukaryota</taxon>
        <taxon>Metazoa</taxon>
        <taxon>Ecdysozoa</taxon>
        <taxon>Nematoda</taxon>
        <taxon>Chromadorea</taxon>
        <taxon>Rhabditida</taxon>
        <taxon>Tylenchina</taxon>
        <taxon>Cephalobomorpha</taxon>
        <taxon>Cephaloboidea</taxon>
        <taxon>Cephalobidae</taxon>
        <taxon>Acrobeloides</taxon>
    </lineage>
</organism>
<dbReference type="AlphaFoldDB" id="A0A914C2F7"/>
<keyword evidence="6" id="KW-0378">Hydrolase</keyword>
<dbReference type="InterPro" id="IPR001304">
    <property type="entry name" value="C-type_lectin-like"/>
</dbReference>
<dbReference type="Gene3D" id="3.10.100.10">
    <property type="entry name" value="Mannose-Binding Protein A, subunit A"/>
    <property type="match status" value="1"/>
</dbReference>
<dbReference type="SUPFAM" id="SSF74650">
    <property type="entry name" value="Galactose mutarotase-like"/>
    <property type="match status" value="2"/>
</dbReference>
<keyword evidence="10" id="KW-0326">Glycosidase</keyword>
<evidence type="ECO:0000313" key="12">
    <source>
        <dbReference type="Proteomes" id="UP000887540"/>
    </source>
</evidence>
<dbReference type="Gene3D" id="2.60.40.1360">
    <property type="match status" value="1"/>
</dbReference>
<evidence type="ECO:0000313" key="13">
    <source>
        <dbReference type="WBParaSite" id="ACRNAN_Path_1575.g6125.t1"/>
    </source>
</evidence>
<dbReference type="InterPro" id="IPR050843">
    <property type="entry name" value="Glycosyl_Hydrlase_38"/>
</dbReference>
<dbReference type="Pfam" id="PF09261">
    <property type="entry name" value="Alpha-mann_mid"/>
    <property type="match status" value="1"/>
</dbReference>
<dbReference type="GO" id="GO:0046872">
    <property type="term" value="F:metal ion binding"/>
    <property type="evidence" value="ECO:0007669"/>
    <property type="project" value="UniProtKB-KW"/>
</dbReference>
<dbReference type="InterPro" id="IPR027291">
    <property type="entry name" value="Glyco_hydro_38_N_sf"/>
</dbReference>
<dbReference type="InterPro" id="IPR015341">
    <property type="entry name" value="Glyco_hydro_38_cen"/>
</dbReference>
<dbReference type="GO" id="GO:0006013">
    <property type="term" value="P:mannose metabolic process"/>
    <property type="evidence" value="ECO:0007669"/>
    <property type="project" value="InterPro"/>
</dbReference>
<comment type="similarity">
    <text evidence="3">Belongs to the glycosyl hydrolase 38 family.</text>
</comment>
<dbReference type="InterPro" id="IPR011013">
    <property type="entry name" value="Gal_mutarotase_sf_dom"/>
</dbReference>
<dbReference type="Pfam" id="PF00059">
    <property type="entry name" value="Lectin_C"/>
    <property type="match status" value="1"/>
</dbReference>
<dbReference type="Gene3D" id="1.20.1270.50">
    <property type="entry name" value="Glycoside hydrolase family 38, central domain"/>
    <property type="match status" value="2"/>
</dbReference>
<dbReference type="SUPFAM" id="SSF88688">
    <property type="entry name" value="Families 57/38 glycoside transferase middle domain"/>
    <property type="match status" value="1"/>
</dbReference>
<keyword evidence="5" id="KW-0479">Metal-binding</keyword>
<feature type="domain" description="C-type lectin" evidence="11">
    <location>
        <begin position="553"/>
        <end position="664"/>
    </location>
</feature>
<dbReference type="GO" id="GO:0004559">
    <property type="term" value="F:alpha-mannosidase activity"/>
    <property type="evidence" value="ECO:0007669"/>
    <property type="project" value="UniProtKB-EC"/>
</dbReference>
<name>A0A914C2F7_9BILA</name>
<evidence type="ECO:0000256" key="2">
    <source>
        <dbReference type="ARBA" id="ARBA00001947"/>
    </source>
</evidence>
<dbReference type="SMART" id="SM00872">
    <property type="entry name" value="Alpha-mann_mid"/>
    <property type="match status" value="1"/>
</dbReference>
<dbReference type="InterPro" id="IPR016187">
    <property type="entry name" value="CTDL_fold"/>
</dbReference>
<comment type="cofactor">
    <cofactor evidence="2">
        <name>Zn(2+)</name>
        <dbReference type="ChEBI" id="CHEBI:29105"/>
    </cofactor>
</comment>
<keyword evidence="12" id="KW-1185">Reference proteome</keyword>
<dbReference type="SMART" id="SM00034">
    <property type="entry name" value="CLECT"/>
    <property type="match status" value="1"/>
</dbReference>
<evidence type="ECO:0000256" key="8">
    <source>
        <dbReference type="ARBA" id="ARBA00023157"/>
    </source>
</evidence>
<evidence type="ECO:0000256" key="1">
    <source>
        <dbReference type="ARBA" id="ARBA00000365"/>
    </source>
</evidence>
<dbReference type="InterPro" id="IPR016186">
    <property type="entry name" value="C-type_lectin-like/link_sf"/>
</dbReference>
<evidence type="ECO:0000256" key="4">
    <source>
        <dbReference type="ARBA" id="ARBA00012752"/>
    </source>
</evidence>
<evidence type="ECO:0000256" key="6">
    <source>
        <dbReference type="ARBA" id="ARBA00022801"/>
    </source>
</evidence>
<dbReference type="WBParaSite" id="ACRNAN_Path_1575.g6125.t1">
    <property type="protein sequence ID" value="ACRNAN_Path_1575.g6125.t1"/>
    <property type="gene ID" value="ACRNAN_Path_1575.g6125"/>
</dbReference>
<dbReference type="Gene3D" id="3.20.110.10">
    <property type="entry name" value="Glycoside hydrolase 38, N terminal domain"/>
    <property type="match status" value="1"/>
</dbReference>
<protein>
    <recommendedName>
        <fullName evidence="4">alpha-mannosidase</fullName>
        <ecNumber evidence="4">3.2.1.24</ecNumber>
    </recommendedName>
</protein>
<dbReference type="InterPro" id="IPR000602">
    <property type="entry name" value="Glyco_hydro_38_N"/>
</dbReference>
<keyword evidence="7" id="KW-0862">Zinc</keyword>
<dbReference type="Pfam" id="PF17677">
    <property type="entry name" value="Glyco_hydro38C2"/>
    <property type="match status" value="1"/>
</dbReference>
<dbReference type="SUPFAM" id="SSF88713">
    <property type="entry name" value="Glycoside hydrolase/deacetylase"/>
    <property type="match status" value="1"/>
</dbReference>
<dbReference type="EC" id="3.2.1.24" evidence="4"/>
<dbReference type="InterPro" id="IPR028995">
    <property type="entry name" value="Glyco_hydro_57/38_cen_sf"/>
</dbReference>
<dbReference type="Proteomes" id="UP000887540">
    <property type="component" value="Unplaced"/>
</dbReference>
<dbReference type="InterPro" id="IPR037094">
    <property type="entry name" value="Glyco_hydro_38_cen_sf"/>
</dbReference>
<dbReference type="SUPFAM" id="SSF56436">
    <property type="entry name" value="C-type lectin-like"/>
    <property type="match status" value="1"/>
</dbReference>
<dbReference type="CDD" id="cd00037">
    <property type="entry name" value="CLECT"/>
    <property type="match status" value="1"/>
</dbReference>
<keyword evidence="8" id="KW-1015">Disulfide bond</keyword>
<dbReference type="GO" id="GO:0030246">
    <property type="term" value="F:carbohydrate binding"/>
    <property type="evidence" value="ECO:0007669"/>
    <property type="project" value="InterPro"/>
</dbReference>
<dbReference type="InterPro" id="IPR011330">
    <property type="entry name" value="Glyco_hydro/deAcase_b/a-brl"/>
</dbReference>
<evidence type="ECO:0000259" key="11">
    <source>
        <dbReference type="PROSITE" id="PS50041"/>
    </source>
</evidence>
<evidence type="ECO:0000256" key="7">
    <source>
        <dbReference type="ARBA" id="ARBA00022833"/>
    </source>
</evidence>
<evidence type="ECO:0000256" key="10">
    <source>
        <dbReference type="ARBA" id="ARBA00023295"/>
    </source>
</evidence>
<dbReference type="FunFam" id="1.20.1270.50:FF:000002">
    <property type="entry name" value="Alpha-mannosidase"/>
    <property type="match status" value="1"/>
</dbReference>
<accession>A0A914C2F7</accession>
<dbReference type="PANTHER" id="PTHR11607">
    <property type="entry name" value="ALPHA-MANNOSIDASE"/>
    <property type="match status" value="1"/>
</dbReference>
<reference evidence="13" key="1">
    <citation type="submission" date="2022-11" db="UniProtKB">
        <authorList>
            <consortium name="WormBaseParasite"/>
        </authorList>
    </citation>
    <scope>IDENTIFICATION</scope>
</reference>
<dbReference type="Pfam" id="PF01074">
    <property type="entry name" value="Glyco_hydro_38N"/>
    <property type="match status" value="1"/>
</dbReference>
<dbReference type="PROSITE" id="PS50041">
    <property type="entry name" value="C_TYPE_LECTIN_2"/>
    <property type="match status" value="1"/>
</dbReference>
<sequence length="667" mass="75295">MNIHIIPHTHDDLGVETIKTLIQNGQLEIIGGGWVQPDEAATHYIDLVDQYTLGLRLLNNSFGSCARPKTAWQIDPFGHSREHANLMAMMGYDSLWFAREHYLEHEMRRSNRALQMMWHVSDDNQTTILTGAFYAHYNMPGGFNFDIMGNDDPIQDNPNLENYNLDEKLSTFVNDLITYNKSMLHNHIMILMGDDFTYQDANMWFTNLDKLIKHLNQNYSNILTASYSTPTCYAQAIKSISTIQWPQKYTDFFPYASGTDSLWTGYFTSKPTMKGLVRKSSALLQLIRQLQSLALTSWDVQQGAQVEALERAIALSQHHDGITGTSKQFVTQDYMMRMLQGWTSGEQVLNSAMQTISQRVKKNVVQFPQQIICRNVNESECAFTKNNNVYTVTVHNGNSQTLNALVKVPLYQATKNVAVTDYQGNPINVEISTVFTNYAGLQQALPSNIHLLTLKQVDSSNILLRLEHIYQSMEDPTLSQPVSINLASLFSYDIVQIQELSLAANNVSSVLAGTTITLNHMDIKTYLLNVNVGNQGCTCSGSWYQSSINPCDCYNFVQTPTDWTSANNDCRKQNPRASLSSVDSAFENNELLSLLQSKTSCSQAFIGMTQQTSNVWSWINNDTSPYRNWRTGYPSGNNQCSQLNTNDGKWTNIDCTTQGCYVCEIKN</sequence>
<proteinExistence type="inferred from homology"/>
<evidence type="ECO:0000256" key="5">
    <source>
        <dbReference type="ARBA" id="ARBA00022723"/>
    </source>
</evidence>
<keyword evidence="9" id="KW-0325">Glycoprotein</keyword>
<dbReference type="PANTHER" id="PTHR11607:SF3">
    <property type="entry name" value="LYSOSOMAL ALPHA-MANNOSIDASE"/>
    <property type="match status" value="1"/>
</dbReference>
<comment type="catalytic activity">
    <reaction evidence="1">
        <text>Hydrolysis of terminal, non-reducing alpha-D-mannose residues in alpha-D-mannosides.</text>
        <dbReference type="EC" id="3.2.1.24"/>
    </reaction>
</comment>
<evidence type="ECO:0000256" key="3">
    <source>
        <dbReference type="ARBA" id="ARBA00009792"/>
    </source>
</evidence>
<dbReference type="InterPro" id="IPR041147">
    <property type="entry name" value="GH38_C"/>
</dbReference>